<dbReference type="EMBL" id="BART01020288">
    <property type="protein sequence ID" value="GAH02440.1"/>
    <property type="molecule type" value="Genomic_DNA"/>
</dbReference>
<protein>
    <submittedName>
        <fullName evidence="1">Uncharacterized protein</fullName>
    </submittedName>
</protein>
<name>X1D2G8_9ZZZZ</name>
<proteinExistence type="predicted"/>
<reference evidence="1" key="1">
    <citation type="journal article" date="2014" name="Front. Microbiol.">
        <title>High frequency of phylogenetically diverse reductive dehalogenase-homologous genes in deep subseafloor sedimentary metagenomes.</title>
        <authorList>
            <person name="Kawai M."/>
            <person name="Futagami T."/>
            <person name="Toyoda A."/>
            <person name="Takaki Y."/>
            <person name="Nishi S."/>
            <person name="Hori S."/>
            <person name="Arai W."/>
            <person name="Tsubouchi T."/>
            <person name="Morono Y."/>
            <person name="Uchiyama I."/>
            <person name="Ito T."/>
            <person name="Fujiyama A."/>
            <person name="Inagaki F."/>
            <person name="Takami H."/>
        </authorList>
    </citation>
    <scope>NUCLEOTIDE SEQUENCE</scope>
    <source>
        <strain evidence="1">Expedition CK06-06</strain>
    </source>
</reference>
<comment type="caution">
    <text evidence="1">The sequence shown here is derived from an EMBL/GenBank/DDBJ whole genome shotgun (WGS) entry which is preliminary data.</text>
</comment>
<evidence type="ECO:0000313" key="1">
    <source>
        <dbReference type="EMBL" id="GAH02440.1"/>
    </source>
</evidence>
<dbReference type="AlphaFoldDB" id="X1D2G8"/>
<sequence length="71" mass="8208">MAKKTWKDGDHHILPKRIQKKNFSKIVNETTIPVSGEEHVKIHRDIKDIGPFGALARHEIRKVSKRKSKKA</sequence>
<accession>X1D2G8</accession>
<organism evidence="1">
    <name type="scientific">marine sediment metagenome</name>
    <dbReference type="NCBI Taxonomy" id="412755"/>
    <lineage>
        <taxon>unclassified sequences</taxon>
        <taxon>metagenomes</taxon>
        <taxon>ecological metagenomes</taxon>
    </lineage>
</organism>
<gene>
    <name evidence="1" type="ORF">S01H4_37729</name>
</gene>